<keyword evidence="2" id="KW-1185">Reference proteome</keyword>
<organism evidence="1 2">
    <name type="scientific">Gluconacetobacter tumulicola</name>
    <dbReference type="NCBI Taxonomy" id="1017177"/>
    <lineage>
        <taxon>Bacteria</taxon>
        <taxon>Pseudomonadati</taxon>
        <taxon>Pseudomonadota</taxon>
        <taxon>Alphaproteobacteria</taxon>
        <taxon>Acetobacterales</taxon>
        <taxon>Acetobacteraceae</taxon>
        <taxon>Gluconacetobacter</taxon>
    </lineage>
</organism>
<dbReference type="Proteomes" id="UP000525623">
    <property type="component" value="Unassembled WGS sequence"/>
</dbReference>
<dbReference type="EMBL" id="JABEQL010000007">
    <property type="protein sequence ID" value="MBB2178996.1"/>
    <property type="molecule type" value="Genomic_DNA"/>
</dbReference>
<gene>
    <name evidence="1" type="ORF">HLH29_07400</name>
</gene>
<evidence type="ECO:0000313" key="1">
    <source>
        <dbReference type="EMBL" id="MBB2178996.1"/>
    </source>
</evidence>
<dbReference type="SUPFAM" id="SSF102588">
    <property type="entry name" value="LmbE-like"/>
    <property type="match status" value="1"/>
</dbReference>
<dbReference type="RefSeq" id="WP_182965304.1">
    <property type="nucleotide sequence ID" value="NZ_BAABGC010000020.1"/>
</dbReference>
<evidence type="ECO:0000313" key="2">
    <source>
        <dbReference type="Proteomes" id="UP000525623"/>
    </source>
</evidence>
<accession>A0A7W4JD12</accession>
<dbReference type="AlphaFoldDB" id="A0A7W4JD12"/>
<dbReference type="InterPro" id="IPR003737">
    <property type="entry name" value="GlcNAc_PI_deacetylase-related"/>
</dbReference>
<sequence length="249" mass="27351">MVTQFAEGAIVRAGRQARSIEIAALTGPGNVLVLTPHPDDESLGCGRAIAAASRAGRDVLVVVLTDGRLSHPHSRLFPADRLIALRQAELVEATRLLTRGTGEIITLGFPDQGVPEAQADRAAVRDQLLHLIDARNVTSLWTTWEQDPHPDHRCAAAIARQVADARAGLGFWRYPVWGRFIEDAPRAGDVLYRFDGAPFRPEKRAAIDAYRSQMTDLIPDDPDGFVMDARARRHFLESPELFIGDGNHV</sequence>
<dbReference type="Pfam" id="PF02585">
    <property type="entry name" value="PIG-L"/>
    <property type="match status" value="1"/>
</dbReference>
<dbReference type="InterPro" id="IPR024078">
    <property type="entry name" value="LmbE-like_dom_sf"/>
</dbReference>
<proteinExistence type="predicted"/>
<dbReference type="PANTHER" id="PTHR12993:SF29">
    <property type="entry name" value="BLR3841 PROTEIN"/>
    <property type="match status" value="1"/>
</dbReference>
<protein>
    <submittedName>
        <fullName evidence="1">PIG-L family deacetylase</fullName>
    </submittedName>
</protein>
<dbReference type="Gene3D" id="3.40.50.10320">
    <property type="entry name" value="LmbE-like"/>
    <property type="match status" value="1"/>
</dbReference>
<dbReference type="GO" id="GO:0016811">
    <property type="term" value="F:hydrolase activity, acting on carbon-nitrogen (but not peptide) bonds, in linear amides"/>
    <property type="evidence" value="ECO:0007669"/>
    <property type="project" value="TreeGrafter"/>
</dbReference>
<dbReference type="PANTHER" id="PTHR12993">
    <property type="entry name" value="N-ACETYLGLUCOSAMINYL-PHOSPHATIDYLINOSITOL DE-N-ACETYLASE-RELATED"/>
    <property type="match status" value="1"/>
</dbReference>
<comment type="caution">
    <text evidence="1">The sequence shown here is derived from an EMBL/GenBank/DDBJ whole genome shotgun (WGS) entry which is preliminary data.</text>
</comment>
<reference evidence="1 2" key="1">
    <citation type="submission" date="2020-04" db="EMBL/GenBank/DDBJ databases">
        <title>Description of novel Gluconacetobacter.</title>
        <authorList>
            <person name="Sombolestani A."/>
        </authorList>
    </citation>
    <scope>NUCLEOTIDE SEQUENCE [LARGE SCALE GENOMIC DNA]</scope>
    <source>
        <strain evidence="1 2">LMG 27725</strain>
    </source>
</reference>
<name>A0A7W4JD12_9PROT</name>